<proteinExistence type="predicted"/>
<dbReference type="VEuPathDB" id="TriTrypDB:BSAL_85210"/>
<accession>A0A0S4J4I4</accession>
<dbReference type="AlphaFoldDB" id="A0A0S4J4I4"/>
<protein>
    <submittedName>
        <fullName evidence="2">GPI-anchored surface protein, putative</fullName>
    </submittedName>
</protein>
<feature type="compositionally biased region" description="Polar residues" evidence="1">
    <location>
        <begin position="132"/>
        <end position="142"/>
    </location>
</feature>
<name>A0A0S4J4I4_BODSA</name>
<evidence type="ECO:0000256" key="1">
    <source>
        <dbReference type="SAM" id="MobiDB-lite"/>
    </source>
</evidence>
<evidence type="ECO:0000313" key="2">
    <source>
        <dbReference type="EMBL" id="CUG76713.1"/>
    </source>
</evidence>
<organism evidence="2 3">
    <name type="scientific">Bodo saltans</name>
    <name type="common">Flagellated protozoan</name>
    <dbReference type="NCBI Taxonomy" id="75058"/>
    <lineage>
        <taxon>Eukaryota</taxon>
        <taxon>Discoba</taxon>
        <taxon>Euglenozoa</taxon>
        <taxon>Kinetoplastea</taxon>
        <taxon>Metakinetoplastina</taxon>
        <taxon>Eubodonida</taxon>
        <taxon>Bodonidae</taxon>
        <taxon>Bodo</taxon>
    </lineage>
</organism>
<sequence length="265" mass="28317">MKTSCFQAYSSQTTVGGSAAVSSVRTSVGTPYCSPSQLLFHNDRLDAVITSHARDNLVLDINEKLASILQFYDHAVKEVTATNTLLRDGVVPQINELCAAFAPHVEIEVGGAGGQSNNKKTAKNSSREQENEGTLGQSESNNKNASTLHSVVCASSSSSSFPLSSSAPEAALDTAHGSSSAVGPPSQTSRLLNAHHRHREQNVLLSFLRDAAASIADGLYCLHEVKRCGFLTSPSLAATTVCGRPRVHQFLLWRPIRSVIHMHPL</sequence>
<feature type="region of interest" description="Disordered" evidence="1">
    <location>
        <begin position="109"/>
        <end position="142"/>
    </location>
</feature>
<evidence type="ECO:0000313" key="3">
    <source>
        <dbReference type="Proteomes" id="UP000051952"/>
    </source>
</evidence>
<keyword evidence="3" id="KW-1185">Reference proteome</keyword>
<reference evidence="3" key="1">
    <citation type="submission" date="2015-09" db="EMBL/GenBank/DDBJ databases">
        <authorList>
            <consortium name="Pathogen Informatics"/>
        </authorList>
    </citation>
    <scope>NUCLEOTIDE SEQUENCE [LARGE SCALE GENOMIC DNA]</scope>
    <source>
        <strain evidence="3">Lake Konstanz</strain>
    </source>
</reference>
<dbReference type="EMBL" id="CYKH01001000">
    <property type="protein sequence ID" value="CUG76713.1"/>
    <property type="molecule type" value="Genomic_DNA"/>
</dbReference>
<dbReference type="Proteomes" id="UP000051952">
    <property type="component" value="Unassembled WGS sequence"/>
</dbReference>
<gene>
    <name evidence="2" type="ORF">BSAL_85210</name>
</gene>